<proteinExistence type="predicted"/>
<name>A0A5J5GEE6_9BACL</name>
<keyword evidence="3" id="KW-1185">Reference proteome</keyword>
<evidence type="ECO:0000259" key="1">
    <source>
        <dbReference type="SMART" id="SM00860"/>
    </source>
</evidence>
<accession>A0A5J5GEE6</accession>
<reference evidence="2 3" key="1">
    <citation type="submission" date="2019-09" db="EMBL/GenBank/DDBJ databases">
        <title>Bacillus ochoae sp. nov., Paenibacillus whitsoniae sp. nov., Paenibacillus spiritus sp. nov. Isolated from the Mars Exploration Rover during spacecraft assembly.</title>
        <authorList>
            <person name="Seuylemezian A."/>
            <person name="Vaishampayan P."/>
        </authorList>
    </citation>
    <scope>NUCLEOTIDE SEQUENCE [LARGE SCALE GENOMIC DNA]</scope>
    <source>
        <strain evidence="2 3">MER_111</strain>
    </source>
</reference>
<dbReference type="InterPro" id="IPR018958">
    <property type="entry name" value="Knr4/Smi1-like_dom"/>
</dbReference>
<comment type="caution">
    <text evidence="2">The sequence shown here is derived from an EMBL/GenBank/DDBJ whole genome shotgun (WGS) entry which is preliminary data.</text>
</comment>
<dbReference type="RefSeq" id="WP_150457535.1">
    <property type="nucleotide sequence ID" value="NZ_VYKK01000007.1"/>
</dbReference>
<dbReference type="Pfam" id="PF09346">
    <property type="entry name" value="SMI1_KNR4"/>
    <property type="match status" value="1"/>
</dbReference>
<dbReference type="AlphaFoldDB" id="A0A5J5GEE6"/>
<sequence>MPKLLNMTLTALKQRIEKNPVYSIQRSYGFGMECTFTWSKPASIQAINQFEEAYGFVLPEDYKAFLTLHNGAELFQDIGSDSPHWHIFGLDEIEDALERYPTPAHVYIIAKYDQTLIGVDNTRVKMGAKSYLLDQSTYTSARDDPEPMSLNFELWLDRLIAAQGDHYWFWNHIDPNNMFDGFPE</sequence>
<dbReference type="InterPro" id="IPR037883">
    <property type="entry name" value="Knr4/Smi1-like_sf"/>
</dbReference>
<dbReference type="SUPFAM" id="SSF160631">
    <property type="entry name" value="SMI1/KNR4-like"/>
    <property type="match status" value="1"/>
</dbReference>
<organism evidence="2 3">
    <name type="scientific">Paenibacillus spiritus</name>
    <dbReference type="NCBI Taxonomy" id="2496557"/>
    <lineage>
        <taxon>Bacteria</taxon>
        <taxon>Bacillati</taxon>
        <taxon>Bacillota</taxon>
        <taxon>Bacilli</taxon>
        <taxon>Bacillales</taxon>
        <taxon>Paenibacillaceae</taxon>
        <taxon>Paenibacillus</taxon>
    </lineage>
</organism>
<protein>
    <submittedName>
        <fullName evidence="2">SMI1/KNR4 family protein</fullName>
    </submittedName>
</protein>
<evidence type="ECO:0000313" key="3">
    <source>
        <dbReference type="Proteomes" id="UP000367750"/>
    </source>
</evidence>
<gene>
    <name evidence="2" type="ORF">F4V43_07080</name>
</gene>
<dbReference type="EMBL" id="VYKK01000007">
    <property type="protein sequence ID" value="KAA9005834.1"/>
    <property type="molecule type" value="Genomic_DNA"/>
</dbReference>
<dbReference type="SMART" id="SM00860">
    <property type="entry name" value="SMI1_KNR4"/>
    <property type="match status" value="1"/>
</dbReference>
<dbReference type="Proteomes" id="UP000367750">
    <property type="component" value="Unassembled WGS sequence"/>
</dbReference>
<dbReference type="OrthoDB" id="2355620at2"/>
<feature type="domain" description="Knr4/Smi1-like" evidence="1">
    <location>
        <begin position="41"/>
        <end position="158"/>
    </location>
</feature>
<evidence type="ECO:0000313" key="2">
    <source>
        <dbReference type="EMBL" id="KAA9005834.1"/>
    </source>
</evidence>
<dbReference type="Gene3D" id="3.40.1580.10">
    <property type="entry name" value="SMI1/KNR4-like"/>
    <property type="match status" value="1"/>
</dbReference>